<dbReference type="AlphaFoldDB" id="A0A655YPU4"/>
<gene>
    <name evidence="1" type="ORF">ERS013201_02721</name>
</gene>
<sequence length="50" mass="5804">MSSSGGNRLFEERQNGLHLAFQRPRRVNHYHARSGHAALIGIWRDTEFNL</sequence>
<accession>A0A655YPU4</accession>
<dbReference type="Proteomes" id="UP000046067">
    <property type="component" value="Unassembled WGS sequence"/>
</dbReference>
<evidence type="ECO:0000313" key="1">
    <source>
        <dbReference type="EMBL" id="CSC48033.1"/>
    </source>
</evidence>
<proteinExistence type="predicted"/>
<evidence type="ECO:0000313" key="2">
    <source>
        <dbReference type="Proteomes" id="UP000046067"/>
    </source>
</evidence>
<protein>
    <submittedName>
        <fullName evidence="1">Uncharacterized protein</fullName>
    </submittedName>
</protein>
<dbReference type="EMBL" id="CWQJ01000019">
    <property type="protein sequence ID" value="CSC48033.1"/>
    <property type="molecule type" value="Genomic_DNA"/>
</dbReference>
<name>A0A655YPU4_VIBCL</name>
<organism evidence="1 2">
    <name type="scientific">Vibrio cholerae</name>
    <dbReference type="NCBI Taxonomy" id="666"/>
    <lineage>
        <taxon>Bacteria</taxon>
        <taxon>Pseudomonadati</taxon>
        <taxon>Pseudomonadota</taxon>
        <taxon>Gammaproteobacteria</taxon>
        <taxon>Vibrionales</taxon>
        <taxon>Vibrionaceae</taxon>
        <taxon>Vibrio</taxon>
    </lineage>
</organism>
<reference evidence="1 2" key="1">
    <citation type="submission" date="2015-07" db="EMBL/GenBank/DDBJ databases">
        <authorList>
            <consortium name="Pathogen Informatics"/>
        </authorList>
    </citation>
    <scope>NUCLEOTIDE SEQUENCE [LARGE SCALE GENOMIC DNA]</scope>
    <source>
        <strain evidence="1 2">A325</strain>
    </source>
</reference>